<dbReference type="Proteomes" id="UP001204953">
    <property type="component" value="Unassembled WGS sequence"/>
</dbReference>
<feature type="domain" description="Cupin type-2" evidence="2">
    <location>
        <begin position="40"/>
        <end position="108"/>
    </location>
</feature>
<dbReference type="RefSeq" id="WP_254011545.1">
    <property type="nucleotide sequence ID" value="NZ_JAMZMM010000072.1"/>
</dbReference>
<organism evidence="3 4">
    <name type="scientific">Limnofasciculus baicalensis BBK-W-15</name>
    <dbReference type="NCBI Taxonomy" id="2699891"/>
    <lineage>
        <taxon>Bacteria</taxon>
        <taxon>Bacillati</taxon>
        <taxon>Cyanobacteriota</taxon>
        <taxon>Cyanophyceae</taxon>
        <taxon>Coleofasciculales</taxon>
        <taxon>Coleofasciculaceae</taxon>
        <taxon>Limnofasciculus</taxon>
        <taxon>Limnofasciculus baicalensis</taxon>
    </lineage>
</organism>
<proteinExistence type="predicted"/>
<protein>
    <submittedName>
        <fullName evidence="3">Cupin domain-containing protein</fullName>
    </submittedName>
</protein>
<sequence>MNQDLPNNEDFTLVHYNFETLPHLTNPWRKLNLHGVAIGLIKLPPNEGYTFTHSHAQQEEVYIVIEGEGQMLLNGELIEIKKGDLIRVSPSTKRALKANSDTGLFVICAGGVAQGYPENPNSRYLIDDGIPDYDDIPPWYRGNSEVVVRNAQLKERMVKAEERRKERGVLDEE</sequence>
<keyword evidence="4" id="KW-1185">Reference proteome</keyword>
<dbReference type="InterPro" id="IPR051610">
    <property type="entry name" value="GPI/OXD"/>
</dbReference>
<dbReference type="InterPro" id="IPR014710">
    <property type="entry name" value="RmlC-like_jellyroll"/>
</dbReference>
<dbReference type="PANTHER" id="PTHR35848">
    <property type="entry name" value="OXALATE-BINDING PROTEIN"/>
    <property type="match status" value="1"/>
</dbReference>
<dbReference type="AlphaFoldDB" id="A0AAE3GQB6"/>
<gene>
    <name evidence="3" type="ORF">NJ959_09755</name>
</gene>
<evidence type="ECO:0000313" key="3">
    <source>
        <dbReference type="EMBL" id="MCP2728750.1"/>
    </source>
</evidence>
<reference evidence="3" key="1">
    <citation type="submission" date="2022-06" db="EMBL/GenBank/DDBJ databases">
        <title>New cyanobacteria of genus Symplocastrum in benthos of Lake Baikal.</title>
        <authorList>
            <person name="Sorokovikova E."/>
            <person name="Tikhonova I."/>
            <person name="Krasnopeev A."/>
            <person name="Evseev P."/>
            <person name="Gladkikh A."/>
            <person name="Belykh O."/>
        </authorList>
    </citation>
    <scope>NUCLEOTIDE SEQUENCE</scope>
    <source>
        <strain evidence="3">BBK-W-15</strain>
    </source>
</reference>
<dbReference type="SUPFAM" id="SSF51182">
    <property type="entry name" value="RmlC-like cupins"/>
    <property type="match status" value="1"/>
</dbReference>
<dbReference type="Pfam" id="PF07883">
    <property type="entry name" value="Cupin_2"/>
    <property type="match status" value="1"/>
</dbReference>
<accession>A0AAE3GQB6</accession>
<evidence type="ECO:0000259" key="2">
    <source>
        <dbReference type="Pfam" id="PF07883"/>
    </source>
</evidence>
<comment type="caution">
    <text evidence="3">The sequence shown here is derived from an EMBL/GenBank/DDBJ whole genome shotgun (WGS) entry which is preliminary data.</text>
</comment>
<keyword evidence="1" id="KW-0479">Metal-binding</keyword>
<dbReference type="Gene3D" id="2.60.120.10">
    <property type="entry name" value="Jelly Rolls"/>
    <property type="match status" value="1"/>
</dbReference>
<dbReference type="InterPro" id="IPR011051">
    <property type="entry name" value="RmlC_Cupin_sf"/>
</dbReference>
<evidence type="ECO:0000256" key="1">
    <source>
        <dbReference type="ARBA" id="ARBA00022723"/>
    </source>
</evidence>
<dbReference type="PANTHER" id="PTHR35848:SF6">
    <property type="entry name" value="CUPIN TYPE-2 DOMAIN-CONTAINING PROTEIN"/>
    <property type="match status" value="1"/>
</dbReference>
<dbReference type="InterPro" id="IPR013096">
    <property type="entry name" value="Cupin_2"/>
</dbReference>
<evidence type="ECO:0000313" key="4">
    <source>
        <dbReference type="Proteomes" id="UP001204953"/>
    </source>
</evidence>
<name>A0AAE3GQB6_9CYAN</name>
<dbReference type="EMBL" id="JAMZMM010000072">
    <property type="protein sequence ID" value="MCP2728750.1"/>
    <property type="molecule type" value="Genomic_DNA"/>
</dbReference>
<dbReference type="GO" id="GO:0046872">
    <property type="term" value="F:metal ion binding"/>
    <property type="evidence" value="ECO:0007669"/>
    <property type="project" value="UniProtKB-KW"/>
</dbReference>